<name>A0A9W7XGD7_9FUNG</name>
<organism evidence="2 3">
    <name type="scientific">Coemansia asiatica</name>
    <dbReference type="NCBI Taxonomy" id="1052880"/>
    <lineage>
        <taxon>Eukaryota</taxon>
        <taxon>Fungi</taxon>
        <taxon>Fungi incertae sedis</taxon>
        <taxon>Zoopagomycota</taxon>
        <taxon>Kickxellomycotina</taxon>
        <taxon>Kickxellomycetes</taxon>
        <taxon>Kickxellales</taxon>
        <taxon>Kickxellaceae</taxon>
        <taxon>Coemansia</taxon>
    </lineage>
</organism>
<evidence type="ECO:0000313" key="2">
    <source>
        <dbReference type="EMBL" id="KAJ1643975.1"/>
    </source>
</evidence>
<dbReference type="Proteomes" id="UP001145021">
    <property type="component" value="Unassembled WGS sequence"/>
</dbReference>
<dbReference type="Gene3D" id="3.30.450.30">
    <property type="entry name" value="Dynein light chain 2a, cytoplasmic"/>
    <property type="match status" value="1"/>
</dbReference>
<dbReference type="AlphaFoldDB" id="A0A9W7XGD7"/>
<feature type="compositionally biased region" description="Polar residues" evidence="1">
    <location>
        <begin position="54"/>
        <end position="83"/>
    </location>
</feature>
<feature type="region of interest" description="Disordered" evidence="1">
    <location>
        <begin position="23"/>
        <end position="104"/>
    </location>
</feature>
<feature type="compositionally biased region" description="Polar residues" evidence="1">
    <location>
        <begin position="34"/>
        <end position="43"/>
    </location>
</feature>
<feature type="compositionally biased region" description="Low complexity" evidence="1">
    <location>
        <begin position="86"/>
        <end position="96"/>
    </location>
</feature>
<keyword evidence="3" id="KW-1185">Reference proteome</keyword>
<gene>
    <name evidence="2" type="ORF">LPJ64_004315</name>
</gene>
<comment type="caution">
    <text evidence="2">The sequence shown here is derived from an EMBL/GenBank/DDBJ whole genome shotgun (WGS) entry which is preliminary data.</text>
</comment>
<sequence length="214" mass="23254">MYENARNSASGYISKDQLAHSGFVQGNARYRGGNSESPQQKRQISSHHVAGGASANNPSTSTFSMQIPQQMTSSSGGSRTYGANQAADAGSSSSSLDADEMESSPCMSMREKLEDDLALAANLWQSYESIPSLIERKEPEADEDAGDGISEMQEDMQGNSLNMIIIECDQGKIVVTRLGNYRLFMLCKPSTPLGLLKHKSTSLCRFLEECLHLN</sequence>
<proteinExistence type="predicted"/>
<evidence type="ECO:0000313" key="3">
    <source>
        <dbReference type="Proteomes" id="UP001145021"/>
    </source>
</evidence>
<accession>A0A9W7XGD7</accession>
<evidence type="ECO:0000256" key="1">
    <source>
        <dbReference type="SAM" id="MobiDB-lite"/>
    </source>
</evidence>
<protein>
    <submittedName>
        <fullName evidence="2">Uncharacterized protein</fullName>
    </submittedName>
</protein>
<dbReference type="SUPFAM" id="SSF103196">
    <property type="entry name" value="Roadblock/LC7 domain"/>
    <property type="match status" value="1"/>
</dbReference>
<reference evidence="2" key="1">
    <citation type="submission" date="2022-07" db="EMBL/GenBank/DDBJ databases">
        <title>Phylogenomic reconstructions and comparative analyses of Kickxellomycotina fungi.</title>
        <authorList>
            <person name="Reynolds N.K."/>
            <person name="Stajich J.E."/>
            <person name="Barry K."/>
            <person name="Grigoriev I.V."/>
            <person name="Crous P."/>
            <person name="Smith M.E."/>
        </authorList>
    </citation>
    <scope>NUCLEOTIDE SEQUENCE</scope>
    <source>
        <strain evidence="2">NBRC 105413</strain>
    </source>
</reference>
<dbReference type="EMBL" id="JANBOH010000203">
    <property type="protein sequence ID" value="KAJ1643975.1"/>
    <property type="molecule type" value="Genomic_DNA"/>
</dbReference>